<protein>
    <submittedName>
        <fullName evidence="1">Uncharacterized protein</fullName>
    </submittedName>
</protein>
<reference evidence="1 2" key="1">
    <citation type="submission" date="2016-05" db="EMBL/GenBank/DDBJ databases">
        <title>Complete genome sequence of Pseudomonas antarctica PAMC 27494.</title>
        <authorList>
            <person name="Lee J."/>
        </authorList>
    </citation>
    <scope>NUCLEOTIDE SEQUENCE [LARGE SCALE GENOMIC DNA]</scope>
    <source>
        <strain evidence="1 2">PAMC 27494</strain>
    </source>
</reference>
<evidence type="ECO:0000313" key="1">
    <source>
        <dbReference type="EMBL" id="ANF87162.1"/>
    </source>
</evidence>
<organism evidence="1 2">
    <name type="scientific">Pseudomonas antarctica</name>
    <dbReference type="NCBI Taxonomy" id="219572"/>
    <lineage>
        <taxon>Bacteria</taxon>
        <taxon>Pseudomonadati</taxon>
        <taxon>Pseudomonadota</taxon>
        <taxon>Gammaproteobacteria</taxon>
        <taxon>Pseudomonadales</taxon>
        <taxon>Pseudomonadaceae</taxon>
        <taxon>Pseudomonas</taxon>
    </lineage>
</organism>
<sequence>MIHVNELSDEQRLDVCQKLDRQSLKSAIDYILKQEAHEYLDSGDQYDAAYAIYDAEVTPAAVLALIAENEESEAVINQLAKILAGVAVALKGEELPLRRHGYQDLVERVTVLKLENDLRIAENAGLKTGYEAYERVNAELKAENERLIRESEGKVLCDLELFETLRDSANTEADEHRQCMATYRPLRQANLDSVVKKCDDLLAAMGQGERS</sequence>
<dbReference type="Proteomes" id="UP000077829">
    <property type="component" value="Chromosome"/>
</dbReference>
<dbReference type="RefSeq" id="WP_064453187.1">
    <property type="nucleotide sequence ID" value="NZ_CP015600.1"/>
</dbReference>
<dbReference type="STRING" id="219572.A7J50_3789"/>
<proteinExistence type="predicted"/>
<evidence type="ECO:0000313" key="2">
    <source>
        <dbReference type="Proteomes" id="UP000077829"/>
    </source>
</evidence>
<dbReference type="AlphaFoldDB" id="A0A172Z4B2"/>
<dbReference type="EMBL" id="CP015600">
    <property type="protein sequence ID" value="ANF87162.1"/>
    <property type="molecule type" value="Genomic_DNA"/>
</dbReference>
<gene>
    <name evidence="1" type="ORF">A7J50_3789</name>
</gene>
<name>A0A172Z4B2_9PSED</name>
<dbReference type="PATRIC" id="fig|219572.3.peg.3898"/>
<accession>A0A172Z4B2</accession>
<dbReference type="KEGG" id="panr:A7J50_3789"/>